<evidence type="ECO:0000313" key="3">
    <source>
        <dbReference type="Proteomes" id="UP000002654"/>
    </source>
</evidence>
<dbReference type="KEGG" id="ttn:TTX_0176"/>
<dbReference type="EMBL" id="FN869859">
    <property type="protein sequence ID" value="CCC80853.1"/>
    <property type="molecule type" value="Genomic_DNA"/>
</dbReference>
<gene>
    <name evidence="2" type="ordered locus">TTX_0176</name>
</gene>
<feature type="region of interest" description="Disordered" evidence="1">
    <location>
        <begin position="49"/>
        <end position="134"/>
    </location>
</feature>
<dbReference type="HOGENOM" id="CLU_1340774_0_0_2"/>
<dbReference type="AlphaFoldDB" id="G4RMQ9"/>
<dbReference type="Proteomes" id="UP000002654">
    <property type="component" value="Chromosome"/>
</dbReference>
<feature type="compositionally biased region" description="Basic and acidic residues" evidence="1">
    <location>
        <begin position="99"/>
        <end position="134"/>
    </location>
</feature>
<keyword evidence="3" id="KW-1185">Reference proteome</keyword>
<evidence type="ECO:0000256" key="1">
    <source>
        <dbReference type="SAM" id="MobiDB-lite"/>
    </source>
</evidence>
<accession>G4RMQ9</accession>
<dbReference type="PaxDb" id="768679-TTX_0176"/>
<organism evidence="2 3">
    <name type="scientific">Thermoproteus tenax (strain ATCC 35583 / DSM 2078 / JCM 9277 / NBRC 100435 / Kra 1)</name>
    <dbReference type="NCBI Taxonomy" id="768679"/>
    <lineage>
        <taxon>Archaea</taxon>
        <taxon>Thermoproteota</taxon>
        <taxon>Thermoprotei</taxon>
        <taxon>Thermoproteales</taxon>
        <taxon>Thermoproteaceae</taxon>
        <taxon>Thermoproteus</taxon>
    </lineage>
</organism>
<sequence length="227" mass="24605">MSKKADLKNISEIGVLGATILCAKRGCEGDGPEIYIGRLKIKLYLGGPAKEAQAPQRKRGQASLLELVGRPQRSQPQRPQRPPESPKEERPKAQAAAQAEERRSEAAEKKGEEGGGAGGERREPAPGGADKPEHVDVESLVRIASGAIGVGSAETKRAVEAALSYLSTYPSVGVLRFLEDVKKIAKVDPEVLRRLLNIMRALDIVELHEVGVVNLKKKIEVRRETKL</sequence>
<dbReference type="PATRIC" id="fig|768679.9.peg.182"/>
<reference evidence="2 3" key="1">
    <citation type="journal article" date="2011" name="PLoS ONE">
        <title>The complete genome sequence of Thermoproteus tenax: a physiologically versatile member of the Crenarchaeota.</title>
        <authorList>
            <person name="Siebers B."/>
            <person name="Zaparty M."/>
            <person name="Raddatz G."/>
            <person name="Tjaden B."/>
            <person name="Albers S.V."/>
            <person name="Bell S.D."/>
            <person name="Blombach F."/>
            <person name="Kletzin A."/>
            <person name="Kyrpides N."/>
            <person name="Lanz C."/>
            <person name="Plagens A."/>
            <person name="Rampp M."/>
            <person name="Rosinus A."/>
            <person name="von Jan M."/>
            <person name="Makarova K.S."/>
            <person name="Klenk H.P."/>
            <person name="Schuster S.C."/>
            <person name="Hensel R."/>
        </authorList>
    </citation>
    <scope>NUCLEOTIDE SEQUENCE [LARGE SCALE GENOMIC DNA]</scope>
    <source>
        <strain evidence="3">ATCC 35583 / DSM 2078 / JCM 9277 / NBRC 100435 / Kra 1</strain>
    </source>
</reference>
<name>G4RMQ9_THETK</name>
<proteinExistence type="predicted"/>
<dbReference type="STRING" id="768679.TTX_0176"/>
<protein>
    <submittedName>
        <fullName evidence="2">Uncharacterized protein</fullName>
    </submittedName>
</protein>
<evidence type="ECO:0000313" key="2">
    <source>
        <dbReference type="EMBL" id="CCC80853.1"/>
    </source>
</evidence>
<dbReference type="eggNOG" id="arCOG03760">
    <property type="taxonomic scope" value="Archaea"/>
</dbReference>